<comment type="similarity">
    <text evidence="2">Belongs to the multi antimicrobial extrusion (MATE) (TC 2.A.66.1) family. MepA subfamily.</text>
</comment>
<dbReference type="PANTHER" id="PTHR43823">
    <property type="entry name" value="SPORULATION PROTEIN YKVU"/>
    <property type="match status" value="1"/>
</dbReference>
<feature type="transmembrane region" description="Helical" evidence="10">
    <location>
        <begin position="274"/>
        <end position="297"/>
    </location>
</feature>
<evidence type="ECO:0000313" key="13">
    <source>
        <dbReference type="Proteomes" id="UP000240621"/>
    </source>
</evidence>
<feature type="transmembrane region" description="Helical" evidence="10">
    <location>
        <begin position="137"/>
        <end position="155"/>
    </location>
</feature>
<dbReference type="GO" id="GO:0042910">
    <property type="term" value="F:xenobiotic transmembrane transporter activity"/>
    <property type="evidence" value="ECO:0007669"/>
    <property type="project" value="InterPro"/>
</dbReference>
<feature type="transmembrane region" description="Helical" evidence="10">
    <location>
        <begin position="416"/>
        <end position="439"/>
    </location>
</feature>
<evidence type="ECO:0000256" key="4">
    <source>
        <dbReference type="ARBA" id="ARBA00022448"/>
    </source>
</evidence>
<feature type="transmembrane region" description="Helical" evidence="10">
    <location>
        <begin position="234"/>
        <end position="254"/>
    </location>
</feature>
<feature type="transmembrane region" description="Helical" evidence="10">
    <location>
        <begin position="318"/>
        <end position="339"/>
    </location>
</feature>
<dbReference type="NCBIfam" id="TIGR00797">
    <property type="entry name" value="matE"/>
    <property type="match status" value="1"/>
</dbReference>
<keyword evidence="4" id="KW-0813">Transport</keyword>
<dbReference type="AlphaFoldDB" id="A0A2P8CG05"/>
<dbReference type="InterPro" id="IPR051327">
    <property type="entry name" value="MATE_MepA_subfamily"/>
</dbReference>
<evidence type="ECO:0000256" key="7">
    <source>
        <dbReference type="ARBA" id="ARBA00022989"/>
    </source>
</evidence>
<evidence type="ECO:0000313" key="14">
    <source>
        <dbReference type="Proteomes" id="UP000396862"/>
    </source>
</evidence>
<reference evidence="11 14" key="2">
    <citation type="submission" date="2019-10" db="EMBL/GenBank/DDBJ databases">
        <title>Prolixibacter strains distinguished by the presence of nitrate reductase genes were adept at nitrate-dependent anaerobic corrosion of metallic iron and carbon steel.</title>
        <authorList>
            <person name="Iino T."/>
            <person name="Shono N."/>
            <person name="Ito K."/>
            <person name="Nakamura R."/>
            <person name="Sueoka K."/>
            <person name="Harayama S."/>
            <person name="Ohkuma M."/>
        </authorList>
    </citation>
    <scope>NUCLEOTIDE SEQUENCE [LARGE SCALE GENOMIC DNA]</scope>
    <source>
        <strain evidence="11 14">MIC1-1</strain>
    </source>
</reference>
<comment type="caution">
    <text evidence="12">The sequence shown here is derived from an EMBL/GenBank/DDBJ whole genome shotgun (WGS) entry which is preliminary data.</text>
</comment>
<name>A0A2P8CG05_9BACT</name>
<evidence type="ECO:0000256" key="3">
    <source>
        <dbReference type="ARBA" id="ARBA00022106"/>
    </source>
</evidence>
<evidence type="ECO:0000256" key="5">
    <source>
        <dbReference type="ARBA" id="ARBA00022475"/>
    </source>
</evidence>
<sequence length="465" mass="51252">MPEKATRDLEQQKIGRLMWQYFVPAFIGVMMNALYNIVDRIFIGRGVGALALSGLSVIFPIMILIAAFGMLIGVGAGVRISINLGKKDYRQAEKVLGNGLSLMVIVSLLVTVIGFMVKNPLLHLFGATGETIGYANDYLNIILLGTIFQVVGFSLNNIIRSEGNAKIAMYSMLLSAGTNLVLDPIFIFGLKMGVQGAAIATVISQILLTLWVLRHFRGEKSIVKLHLPNLKLEPVIILRILSIGMAPFAMQLAASLVQATFNTQLIRFGSDVAVGAMGIINSVVIMIIMSMIAINMAMQPIVGFNYGAKQFHRVKETWFLAMKSATWVAVISFIVVQVFPGEIIRLFNNDNKELFQIGVKGLRIFTLMLPVVGYQVIVSSYFQSIGKAGIAMFLTLLRQVIVLTPLLFILPKFFDLTGVWMAGPVSDFVSACIVLFVTLREVKLLNKHQEEEAEEKKKPVSEFAR</sequence>
<feature type="transmembrane region" description="Helical" evidence="10">
    <location>
        <begin position="390"/>
        <end position="410"/>
    </location>
</feature>
<accession>A0A2P8CG05</accession>
<evidence type="ECO:0000313" key="11">
    <source>
        <dbReference type="EMBL" id="GET23451.1"/>
    </source>
</evidence>
<feature type="transmembrane region" description="Helical" evidence="10">
    <location>
        <begin position="359"/>
        <end position="378"/>
    </location>
</feature>
<keyword evidence="9" id="KW-0046">Antibiotic resistance</keyword>
<dbReference type="PIRSF" id="PIRSF006603">
    <property type="entry name" value="DinF"/>
    <property type="match status" value="1"/>
</dbReference>
<dbReference type="CDD" id="cd13143">
    <property type="entry name" value="MATE_MepA_like"/>
    <property type="match status" value="1"/>
</dbReference>
<keyword evidence="14" id="KW-1185">Reference proteome</keyword>
<dbReference type="RefSeq" id="WP_106541735.1">
    <property type="nucleotide sequence ID" value="NZ_BLAU01000001.1"/>
</dbReference>
<evidence type="ECO:0000313" key="12">
    <source>
        <dbReference type="EMBL" id="PSK83910.1"/>
    </source>
</evidence>
<dbReference type="GO" id="GO:0015297">
    <property type="term" value="F:antiporter activity"/>
    <property type="evidence" value="ECO:0007669"/>
    <property type="project" value="InterPro"/>
</dbReference>
<dbReference type="EMBL" id="BLAU01000001">
    <property type="protein sequence ID" value="GET23451.1"/>
    <property type="molecule type" value="Genomic_DNA"/>
</dbReference>
<evidence type="ECO:0000256" key="6">
    <source>
        <dbReference type="ARBA" id="ARBA00022692"/>
    </source>
</evidence>
<feature type="transmembrane region" description="Helical" evidence="10">
    <location>
        <begin position="21"/>
        <end position="38"/>
    </location>
</feature>
<organism evidence="12 13">
    <name type="scientific">Prolixibacter denitrificans</name>
    <dbReference type="NCBI Taxonomy" id="1541063"/>
    <lineage>
        <taxon>Bacteria</taxon>
        <taxon>Pseudomonadati</taxon>
        <taxon>Bacteroidota</taxon>
        <taxon>Bacteroidia</taxon>
        <taxon>Marinilabiliales</taxon>
        <taxon>Prolixibacteraceae</taxon>
        <taxon>Prolixibacter</taxon>
    </lineage>
</organism>
<feature type="transmembrane region" description="Helical" evidence="10">
    <location>
        <begin position="167"/>
        <end position="188"/>
    </location>
</feature>
<feature type="transmembrane region" description="Helical" evidence="10">
    <location>
        <begin position="194"/>
        <end position="213"/>
    </location>
</feature>
<keyword evidence="5" id="KW-1003">Cell membrane</keyword>
<dbReference type="Proteomes" id="UP000396862">
    <property type="component" value="Unassembled WGS sequence"/>
</dbReference>
<feature type="transmembrane region" description="Helical" evidence="10">
    <location>
        <begin position="95"/>
        <end position="117"/>
    </location>
</feature>
<dbReference type="Proteomes" id="UP000240621">
    <property type="component" value="Unassembled WGS sequence"/>
</dbReference>
<reference evidence="12 13" key="1">
    <citation type="submission" date="2018-03" db="EMBL/GenBank/DDBJ databases">
        <title>Genomic Encyclopedia of Archaeal and Bacterial Type Strains, Phase II (KMG-II): from individual species to whole genera.</title>
        <authorList>
            <person name="Goeker M."/>
        </authorList>
    </citation>
    <scope>NUCLEOTIDE SEQUENCE [LARGE SCALE GENOMIC DNA]</scope>
    <source>
        <strain evidence="12 13">DSM 27267</strain>
    </source>
</reference>
<dbReference type="OrthoDB" id="9811110at2"/>
<keyword evidence="6 10" id="KW-0812">Transmembrane</keyword>
<dbReference type="InterPro" id="IPR002528">
    <property type="entry name" value="MATE_fam"/>
</dbReference>
<comment type="subcellular location">
    <subcellularLocation>
        <location evidence="1">Cell membrane</location>
        <topology evidence="1">Multi-pass membrane protein</topology>
    </subcellularLocation>
</comment>
<evidence type="ECO:0000256" key="1">
    <source>
        <dbReference type="ARBA" id="ARBA00004651"/>
    </source>
</evidence>
<evidence type="ECO:0000256" key="9">
    <source>
        <dbReference type="ARBA" id="ARBA00023251"/>
    </source>
</evidence>
<dbReference type="PANTHER" id="PTHR43823:SF3">
    <property type="entry name" value="MULTIDRUG EXPORT PROTEIN MEPA"/>
    <property type="match status" value="1"/>
</dbReference>
<feature type="transmembrane region" description="Helical" evidence="10">
    <location>
        <begin position="50"/>
        <end position="74"/>
    </location>
</feature>
<dbReference type="InterPro" id="IPR045070">
    <property type="entry name" value="MATE_MepA-like"/>
</dbReference>
<evidence type="ECO:0000256" key="8">
    <source>
        <dbReference type="ARBA" id="ARBA00023136"/>
    </source>
</evidence>
<evidence type="ECO:0000256" key="10">
    <source>
        <dbReference type="SAM" id="Phobius"/>
    </source>
</evidence>
<dbReference type="GO" id="GO:0046677">
    <property type="term" value="P:response to antibiotic"/>
    <property type="evidence" value="ECO:0007669"/>
    <property type="project" value="UniProtKB-KW"/>
</dbReference>
<dbReference type="GO" id="GO:0005886">
    <property type="term" value="C:plasma membrane"/>
    <property type="evidence" value="ECO:0007669"/>
    <property type="project" value="UniProtKB-SubCell"/>
</dbReference>
<gene>
    <name evidence="12" type="ORF">CLV93_103328</name>
    <name evidence="11" type="ORF">JCM18694_36970</name>
</gene>
<protein>
    <recommendedName>
        <fullName evidence="3">Multidrug export protein MepA</fullName>
    </recommendedName>
</protein>
<dbReference type="Pfam" id="PF01554">
    <property type="entry name" value="MatE"/>
    <property type="match status" value="2"/>
</dbReference>
<dbReference type="InterPro" id="IPR048279">
    <property type="entry name" value="MdtK-like"/>
</dbReference>
<dbReference type="EMBL" id="PYGC01000003">
    <property type="protein sequence ID" value="PSK83910.1"/>
    <property type="molecule type" value="Genomic_DNA"/>
</dbReference>
<keyword evidence="7 10" id="KW-1133">Transmembrane helix</keyword>
<proteinExistence type="inferred from homology"/>
<evidence type="ECO:0000256" key="2">
    <source>
        <dbReference type="ARBA" id="ARBA00008417"/>
    </source>
</evidence>
<keyword evidence="8 10" id="KW-0472">Membrane</keyword>